<evidence type="ECO:0000256" key="3">
    <source>
        <dbReference type="ARBA" id="ARBA00022833"/>
    </source>
</evidence>
<dbReference type="InterPro" id="IPR001841">
    <property type="entry name" value="Znf_RING"/>
</dbReference>
<evidence type="ECO:0000256" key="4">
    <source>
        <dbReference type="PROSITE-ProRule" id="PRU00175"/>
    </source>
</evidence>
<dbReference type="Pfam" id="PF13445">
    <property type="entry name" value="zf-RING_UBOX"/>
    <property type="match status" value="1"/>
</dbReference>
<keyword evidence="5" id="KW-0175">Coiled coil</keyword>
<dbReference type="InterPro" id="IPR027370">
    <property type="entry name" value="Znf-RING_euk"/>
</dbReference>
<evidence type="ECO:0000313" key="8">
    <source>
        <dbReference type="Proteomes" id="UP001175271"/>
    </source>
</evidence>
<keyword evidence="2 4" id="KW-0863">Zinc-finger</keyword>
<dbReference type="Proteomes" id="UP001175271">
    <property type="component" value="Unassembled WGS sequence"/>
</dbReference>
<proteinExistence type="predicted"/>
<organism evidence="7 8">
    <name type="scientific">Steinernema hermaphroditum</name>
    <dbReference type="NCBI Taxonomy" id="289476"/>
    <lineage>
        <taxon>Eukaryota</taxon>
        <taxon>Metazoa</taxon>
        <taxon>Ecdysozoa</taxon>
        <taxon>Nematoda</taxon>
        <taxon>Chromadorea</taxon>
        <taxon>Rhabditida</taxon>
        <taxon>Tylenchina</taxon>
        <taxon>Panagrolaimomorpha</taxon>
        <taxon>Strongyloidoidea</taxon>
        <taxon>Steinernematidae</taxon>
        <taxon>Steinernema</taxon>
    </lineage>
</organism>
<dbReference type="PANTHER" id="PTHR25462">
    <property type="entry name" value="BONUS, ISOFORM C-RELATED"/>
    <property type="match status" value="1"/>
</dbReference>
<comment type="caution">
    <text evidence="7">The sequence shown here is derived from an EMBL/GenBank/DDBJ whole genome shotgun (WGS) entry which is preliminary data.</text>
</comment>
<evidence type="ECO:0000256" key="5">
    <source>
        <dbReference type="SAM" id="Coils"/>
    </source>
</evidence>
<dbReference type="SMART" id="SM00184">
    <property type="entry name" value="RING"/>
    <property type="match status" value="1"/>
</dbReference>
<sequence>MELLVEKTYNIPRLHNHFVVGDNKLYFPNYPGVRKRSNNELANVVNSWETCLGQYFAQKSASTSPTLTVYDLLLGQKIEDKEIRNFPQDGILSFDMISDGKGRIYLVRMLQEFFELCELDVGGPGEPATVKQRTGLTNVYHRQMSTLISTSPTKMFCARSGRWFPLLVDDLQCGVLNPIFIHNEEIHVLRSKDYAPHIRKNSLKDWKCSEVPLLLHPPMNQRSAFHSIPCLVLVFKYTAVLVFYRMQSPPMRFCRLDLRSWEMVDFTEQLVATTGINLEMVEYVTQDEYCIYISRRFTDVDKELFKIRVIEKESPHQPTAPSAPEATDCEQPTRLECPICLETFRQPKIFTSCGHSLCHNCERKISVRDPIAKTKTIFCPICRSSSTLREDEDLPKNWSLQELVDKGRHKIEKPHDMTWTPCHECQEEKDIEKLFHCTSCSNLRSGEVLICGDCVTRKHREHIDMIKDVEIVTEESKSDLLGTYDKTIRELETFIKEANDRKTSLETRRLELEKRSISKGTANREHETLKTLQNAMKYFGDTAG</sequence>
<dbReference type="InterPro" id="IPR013083">
    <property type="entry name" value="Znf_RING/FYVE/PHD"/>
</dbReference>
<dbReference type="Gene3D" id="3.30.40.10">
    <property type="entry name" value="Zinc/RING finger domain, C3HC4 (zinc finger)"/>
    <property type="match status" value="1"/>
</dbReference>
<dbReference type="InterPro" id="IPR047153">
    <property type="entry name" value="TRIM45/56/19-like"/>
</dbReference>
<keyword evidence="3" id="KW-0862">Zinc</keyword>
<evidence type="ECO:0000256" key="1">
    <source>
        <dbReference type="ARBA" id="ARBA00022723"/>
    </source>
</evidence>
<reference evidence="7" key="1">
    <citation type="submission" date="2023-06" db="EMBL/GenBank/DDBJ databases">
        <title>Genomic analysis of the entomopathogenic nematode Steinernema hermaphroditum.</title>
        <authorList>
            <person name="Schwarz E.M."/>
            <person name="Heppert J.K."/>
            <person name="Baniya A."/>
            <person name="Schwartz H.T."/>
            <person name="Tan C.-H."/>
            <person name="Antoshechkin I."/>
            <person name="Sternberg P.W."/>
            <person name="Goodrich-Blair H."/>
            <person name="Dillman A.R."/>
        </authorList>
    </citation>
    <scope>NUCLEOTIDE SEQUENCE</scope>
    <source>
        <strain evidence="7">PS9179</strain>
        <tissue evidence="7">Whole animal</tissue>
    </source>
</reference>
<evidence type="ECO:0000259" key="6">
    <source>
        <dbReference type="PROSITE" id="PS50089"/>
    </source>
</evidence>
<dbReference type="AlphaFoldDB" id="A0AA39HPF7"/>
<dbReference type="GO" id="GO:0008270">
    <property type="term" value="F:zinc ion binding"/>
    <property type="evidence" value="ECO:0007669"/>
    <property type="project" value="UniProtKB-KW"/>
</dbReference>
<name>A0AA39HPF7_9BILA</name>
<feature type="coiled-coil region" evidence="5">
    <location>
        <begin position="488"/>
        <end position="515"/>
    </location>
</feature>
<evidence type="ECO:0000313" key="7">
    <source>
        <dbReference type="EMBL" id="KAK0409079.1"/>
    </source>
</evidence>
<gene>
    <name evidence="7" type="ORF">QR680_004328</name>
</gene>
<evidence type="ECO:0000256" key="2">
    <source>
        <dbReference type="ARBA" id="ARBA00022771"/>
    </source>
</evidence>
<feature type="domain" description="RING-type" evidence="6">
    <location>
        <begin position="337"/>
        <end position="383"/>
    </location>
</feature>
<dbReference type="PROSITE" id="PS50089">
    <property type="entry name" value="ZF_RING_2"/>
    <property type="match status" value="1"/>
</dbReference>
<dbReference type="PANTHER" id="PTHR25462:SF296">
    <property type="entry name" value="MEIOTIC P26, ISOFORM F"/>
    <property type="match status" value="1"/>
</dbReference>
<dbReference type="EMBL" id="JAUCMV010000003">
    <property type="protein sequence ID" value="KAK0409079.1"/>
    <property type="molecule type" value="Genomic_DNA"/>
</dbReference>
<protein>
    <recommendedName>
        <fullName evidence="6">RING-type domain-containing protein</fullName>
    </recommendedName>
</protein>
<keyword evidence="1" id="KW-0479">Metal-binding</keyword>
<accession>A0AA39HPF7</accession>
<keyword evidence="8" id="KW-1185">Reference proteome</keyword>
<dbReference type="SUPFAM" id="SSF57850">
    <property type="entry name" value="RING/U-box"/>
    <property type="match status" value="1"/>
</dbReference>